<dbReference type="PANTHER" id="PTHR44591:SF3">
    <property type="entry name" value="RESPONSE REGULATORY DOMAIN-CONTAINING PROTEIN"/>
    <property type="match status" value="1"/>
</dbReference>
<evidence type="ECO:0000313" key="6">
    <source>
        <dbReference type="EMBL" id="BDX08569.1"/>
    </source>
</evidence>
<evidence type="ECO:0000256" key="2">
    <source>
        <dbReference type="PROSITE-ProRule" id="PRU00169"/>
    </source>
</evidence>
<dbReference type="EMBL" id="AP027272">
    <property type="protein sequence ID" value="BDX08569.1"/>
    <property type="molecule type" value="Genomic_DNA"/>
</dbReference>
<feature type="coiled-coil region" evidence="3">
    <location>
        <begin position="40"/>
        <end position="67"/>
    </location>
</feature>
<dbReference type="Pfam" id="PF12833">
    <property type="entry name" value="HTH_18"/>
    <property type="match status" value="1"/>
</dbReference>
<feature type="domain" description="Response regulatory" evidence="5">
    <location>
        <begin position="306"/>
        <end position="421"/>
    </location>
</feature>
<dbReference type="KEGG" id="pmaw:MACH26_40900"/>
<gene>
    <name evidence="6" type="ORF">MACH26_40900</name>
</gene>
<keyword evidence="1 2" id="KW-0597">Phosphoprotein</keyword>
<dbReference type="InterPro" id="IPR001789">
    <property type="entry name" value="Sig_transdc_resp-reg_receiver"/>
</dbReference>
<evidence type="ECO:0000313" key="7">
    <source>
        <dbReference type="Proteomes" id="UP001333710"/>
    </source>
</evidence>
<dbReference type="SMART" id="SM00448">
    <property type="entry name" value="REC"/>
    <property type="match status" value="1"/>
</dbReference>
<dbReference type="Proteomes" id="UP001333710">
    <property type="component" value="Chromosome"/>
</dbReference>
<dbReference type="InterPro" id="IPR050595">
    <property type="entry name" value="Bact_response_regulator"/>
</dbReference>
<accession>A0AA48KUG7</accession>
<dbReference type="Gene3D" id="3.40.50.2300">
    <property type="match status" value="1"/>
</dbReference>
<dbReference type="Pfam" id="PF00072">
    <property type="entry name" value="Response_reg"/>
    <property type="match status" value="1"/>
</dbReference>
<dbReference type="CDD" id="cd00156">
    <property type="entry name" value="REC"/>
    <property type="match status" value="1"/>
</dbReference>
<dbReference type="GO" id="GO:0003700">
    <property type="term" value="F:DNA-binding transcription factor activity"/>
    <property type="evidence" value="ECO:0007669"/>
    <property type="project" value="InterPro"/>
</dbReference>
<protein>
    <recommendedName>
        <fullName evidence="8">Response regulator</fullName>
    </recommendedName>
</protein>
<dbReference type="InterPro" id="IPR018060">
    <property type="entry name" value="HTH_AraC"/>
</dbReference>
<evidence type="ECO:0000259" key="4">
    <source>
        <dbReference type="PROSITE" id="PS01124"/>
    </source>
</evidence>
<dbReference type="GO" id="GO:0000160">
    <property type="term" value="P:phosphorelay signal transduction system"/>
    <property type="evidence" value="ECO:0007669"/>
    <property type="project" value="InterPro"/>
</dbReference>
<organism evidence="6 7">
    <name type="scientific">Planctobacterium marinum</name>
    <dbReference type="NCBI Taxonomy" id="1631968"/>
    <lineage>
        <taxon>Bacteria</taxon>
        <taxon>Pseudomonadati</taxon>
        <taxon>Pseudomonadota</taxon>
        <taxon>Gammaproteobacteria</taxon>
        <taxon>Alteromonadales</taxon>
        <taxon>Alteromonadaceae</taxon>
        <taxon>Planctobacterium</taxon>
    </lineage>
</organism>
<dbReference type="AlphaFoldDB" id="A0AA48KUG7"/>
<dbReference type="InterPro" id="IPR011006">
    <property type="entry name" value="CheY-like_superfamily"/>
</dbReference>
<dbReference type="Gene3D" id="1.10.10.60">
    <property type="entry name" value="Homeodomain-like"/>
    <property type="match status" value="1"/>
</dbReference>
<dbReference type="PROSITE" id="PS01124">
    <property type="entry name" value="HTH_ARAC_FAMILY_2"/>
    <property type="match status" value="1"/>
</dbReference>
<keyword evidence="7" id="KW-1185">Reference proteome</keyword>
<dbReference type="SMART" id="SM00342">
    <property type="entry name" value="HTH_ARAC"/>
    <property type="match status" value="1"/>
</dbReference>
<name>A0AA48KUG7_9ALTE</name>
<dbReference type="SUPFAM" id="SSF52172">
    <property type="entry name" value="CheY-like"/>
    <property type="match status" value="1"/>
</dbReference>
<dbReference type="PANTHER" id="PTHR44591">
    <property type="entry name" value="STRESS RESPONSE REGULATOR PROTEIN 1"/>
    <property type="match status" value="1"/>
</dbReference>
<feature type="modified residue" description="4-aspartylphosphate" evidence="2">
    <location>
        <position position="354"/>
    </location>
</feature>
<evidence type="ECO:0000259" key="5">
    <source>
        <dbReference type="PROSITE" id="PS50110"/>
    </source>
</evidence>
<dbReference type="PROSITE" id="PS50110">
    <property type="entry name" value="RESPONSE_REGULATORY"/>
    <property type="match status" value="1"/>
</dbReference>
<keyword evidence="3" id="KW-0175">Coiled coil</keyword>
<dbReference type="GO" id="GO:0043565">
    <property type="term" value="F:sequence-specific DNA binding"/>
    <property type="evidence" value="ECO:0007669"/>
    <property type="project" value="InterPro"/>
</dbReference>
<evidence type="ECO:0008006" key="8">
    <source>
        <dbReference type="Google" id="ProtNLM"/>
    </source>
</evidence>
<evidence type="ECO:0000256" key="1">
    <source>
        <dbReference type="ARBA" id="ARBA00022553"/>
    </source>
</evidence>
<feature type="domain" description="HTH araC/xylS-type" evidence="4">
    <location>
        <begin position="449"/>
        <end position="542"/>
    </location>
</feature>
<evidence type="ECO:0000256" key="3">
    <source>
        <dbReference type="SAM" id="Coils"/>
    </source>
</evidence>
<reference evidence="6" key="1">
    <citation type="submission" date="2023-01" db="EMBL/GenBank/DDBJ databases">
        <title>Complete genome sequence of Planctobacterium marinum strain Dej080120_11.</title>
        <authorList>
            <person name="Ueki S."/>
            <person name="Maruyama F."/>
        </authorList>
    </citation>
    <scope>NUCLEOTIDE SEQUENCE</scope>
    <source>
        <strain evidence="6">Dej080120_11</strain>
    </source>
</reference>
<sequence length="542" mass="62153">MLLGCAVVLTYAIMTQIKLKAEKYKFIQCHAKQSSLHHILSEQEVRIRDLTRENKQLEETRHQFFASISQDLSNSIGVIKNHYMEWFQQTKIETDLLEKAIATESSIHKIEQLVQHAHHAGLSSDIETCAQTAKQCSLIQALTTLLRQLSQQDGRGRARLSSQNDVDYILPVEEQALLLYLSFYYNLVAQQTPSHRRLTWQLAEQQGKLVVSLHCEDNLPFPVEISNPEKHPEYFLAAHFAQKLQAQTRIGQQLAPPCLMELVLGSFKKTTLSSHSDRDDLSPQVFFDLFQEPVLNKAGPETNSPKCLILDPCPEVQMSLTQTLSCHFNCIGMFCLVSGIKKVLEWQPDVLILDPVQGSENGFDLLSELAKSIDLHTLSIIVLTAQDTTKNRLRALDLDIQVFFKKPFDNAILLESAKRLHHAKRAQTLRQEIQENVSFQPSRDAVFLAQLNRLLETEIANPDFRFEDYFEQFSLSKRQFFRRVNNLTRCTPKQYLIQKRLELAKHLFARGCLIQDVTQRCGFKKPEALLKVYQAHFGEEPV</sequence>
<proteinExistence type="predicted"/>